<organism evidence="10 11">
    <name type="scientific">Polytolypa hystricis (strain UAMH7299)</name>
    <dbReference type="NCBI Taxonomy" id="1447883"/>
    <lineage>
        <taxon>Eukaryota</taxon>
        <taxon>Fungi</taxon>
        <taxon>Dikarya</taxon>
        <taxon>Ascomycota</taxon>
        <taxon>Pezizomycotina</taxon>
        <taxon>Eurotiomycetes</taxon>
        <taxon>Eurotiomycetidae</taxon>
        <taxon>Onygenales</taxon>
        <taxon>Onygenales incertae sedis</taxon>
        <taxon>Polytolypa</taxon>
    </lineage>
</organism>
<keyword evidence="5" id="KW-0862">Zinc</keyword>
<evidence type="ECO:0000313" key="10">
    <source>
        <dbReference type="EMBL" id="PGG98790.1"/>
    </source>
</evidence>
<feature type="coiled-coil region" evidence="7">
    <location>
        <begin position="505"/>
        <end position="536"/>
    </location>
</feature>
<dbReference type="Proteomes" id="UP000224634">
    <property type="component" value="Unassembled WGS sequence"/>
</dbReference>
<name>A0A2B7WQL6_POLH7</name>
<dbReference type="GO" id="GO:0006423">
    <property type="term" value="P:cysteinyl-tRNA aminoacylation"/>
    <property type="evidence" value="ECO:0007669"/>
    <property type="project" value="TreeGrafter"/>
</dbReference>
<dbReference type="GO" id="GO:0004817">
    <property type="term" value="F:cysteine-tRNA ligase activity"/>
    <property type="evidence" value="ECO:0007669"/>
    <property type="project" value="TreeGrafter"/>
</dbReference>
<dbReference type="SUPFAM" id="SSF52374">
    <property type="entry name" value="Nucleotidylyl transferase"/>
    <property type="match status" value="1"/>
</dbReference>
<dbReference type="GO" id="GO:0046872">
    <property type="term" value="F:metal ion binding"/>
    <property type="evidence" value="ECO:0007669"/>
    <property type="project" value="UniProtKB-KW"/>
</dbReference>
<evidence type="ECO:0000313" key="11">
    <source>
        <dbReference type="Proteomes" id="UP000224634"/>
    </source>
</evidence>
<keyword evidence="7" id="KW-0175">Coiled coil</keyword>
<dbReference type="FunFam" id="3.40.50.620:FF:000186">
    <property type="entry name" value="Putative Cysteinyl-tRNA synthetase"/>
    <property type="match status" value="1"/>
</dbReference>
<dbReference type="GO" id="GO:0005737">
    <property type="term" value="C:cytoplasm"/>
    <property type="evidence" value="ECO:0007669"/>
    <property type="project" value="TreeGrafter"/>
</dbReference>
<evidence type="ECO:0000256" key="8">
    <source>
        <dbReference type="SAM" id="MobiDB-lite"/>
    </source>
</evidence>
<dbReference type="InterPro" id="IPR032678">
    <property type="entry name" value="tRNA-synt_1_cat_dom"/>
</dbReference>
<evidence type="ECO:0000256" key="3">
    <source>
        <dbReference type="ARBA" id="ARBA00022723"/>
    </source>
</evidence>
<keyword evidence="6" id="KW-0067">ATP-binding</keyword>
<accession>A0A2B7WQL6</accession>
<dbReference type="InterPro" id="IPR009080">
    <property type="entry name" value="tRNAsynth_Ia_anticodon-bd"/>
</dbReference>
<reference evidence="10 11" key="1">
    <citation type="submission" date="2017-10" db="EMBL/GenBank/DDBJ databases">
        <title>Comparative genomics in systemic dimorphic fungi from Ajellomycetaceae.</title>
        <authorList>
            <person name="Munoz J.F."/>
            <person name="Mcewen J.G."/>
            <person name="Clay O.K."/>
            <person name="Cuomo C.A."/>
        </authorList>
    </citation>
    <scope>NUCLEOTIDE SEQUENCE [LARGE SCALE GENOMIC DNA]</scope>
    <source>
        <strain evidence="10 11">UAMH7299</strain>
    </source>
</reference>
<evidence type="ECO:0000259" key="9">
    <source>
        <dbReference type="Pfam" id="PF01406"/>
    </source>
</evidence>
<proteinExistence type="predicted"/>
<feature type="domain" description="tRNA synthetases class I catalytic" evidence="9">
    <location>
        <begin position="63"/>
        <end position="289"/>
    </location>
</feature>
<dbReference type="PANTHER" id="PTHR10890">
    <property type="entry name" value="CYSTEINYL-TRNA SYNTHETASE"/>
    <property type="match status" value="1"/>
</dbReference>
<evidence type="ECO:0000256" key="2">
    <source>
        <dbReference type="ARBA" id="ARBA00022598"/>
    </source>
</evidence>
<dbReference type="STRING" id="1447883.A0A2B7WQL6"/>
<feature type="compositionally biased region" description="Basic and acidic residues" evidence="8">
    <location>
        <begin position="560"/>
        <end position="578"/>
    </location>
</feature>
<evidence type="ECO:0000256" key="1">
    <source>
        <dbReference type="ARBA" id="ARBA00001947"/>
    </source>
</evidence>
<dbReference type="InterPro" id="IPR024909">
    <property type="entry name" value="Cys-tRNA/MSH_ligase"/>
</dbReference>
<dbReference type="SUPFAM" id="SSF47323">
    <property type="entry name" value="Anticodon-binding domain of a subclass of class I aminoacyl-tRNA synthetases"/>
    <property type="match status" value="1"/>
</dbReference>
<gene>
    <name evidence="10" type="ORF">AJ80_09474</name>
</gene>
<keyword evidence="2 10" id="KW-0436">Ligase</keyword>
<keyword evidence="11" id="KW-1185">Reference proteome</keyword>
<protein>
    <submittedName>
        <fullName evidence="10">Cysteine-tRNA ligase</fullName>
    </submittedName>
</protein>
<evidence type="ECO:0000256" key="4">
    <source>
        <dbReference type="ARBA" id="ARBA00022741"/>
    </source>
</evidence>
<dbReference type="PRINTS" id="PR00983">
    <property type="entry name" value="TRNASYNTHCYS"/>
</dbReference>
<dbReference type="Gene3D" id="3.40.50.620">
    <property type="entry name" value="HUPs"/>
    <property type="match status" value="1"/>
</dbReference>
<dbReference type="GO" id="GO:0005524">
    <property type="term" value="F:ATP binding"/>
    <property type="evidence" value="ECO:0007669"/>
    <property type="project" value="UniProtKB-KW"/>
</dbReference>
<dbReference type="AlphaFoldDB" id="A0A2B7WQL6"/>
<feature type="region of interest" description="Disordered" evidence="8">
    <location>
        <begin position="557"/>
        <end position="578"/>
    </location>
</feature>
<comment type="cofactor">
    <cofactor evidence="1">
        <name>Zn(2+)</name>
        <dbReference type="ChEBI" id="CHEBI:29105"/>
    </cofactor>
</comment>
<comment type="caution">
    <text evidence="10">The sequence shown here is derived from an EMBL/GenBank/DDBJ whole genome shotgun (WGS) entry which is preliminary data.</text>
</comment>
<dbReference type="Pfam" id="PF01406">
    <property type="entry name" value="tRNA-synt_1e"/>
    <property type="match status" value="1"/>
</dbReference>
<evidence type="ECO:0000256" key="7">
    <source>
        <dbReference type="SAM" id="Coils"/>
    </source>
</evidence>
<dbReference type="OrthoDB" id="4205127at2759"/>
<keyword evidence="4" id="KW-0547">Nucleotide-binding</keyword>
<evidence type="ECO:0000256" key="5">
    <source>
        <dbReference type="ARBA" id="ARBA00022833"/>
    </source>
</evidence>
<keyword evidence="3" id="KW-0479">Metal-binding</keyword>
<dbReference type="PANTHER" id="PTHR10890:SF3">
    <property type="entry name" value="CYSTEINE--TRNA LIGASE, CYTOPLASMIC"/>
    <property type="match status" value="1"/>
</dbReference>
<dbReference type="InterPro" id="IPR014729">
    <property type="entry name" value="Rossmann-like_a/b/a_fold"/>
</dbReference>
<dbReference type="EMBL" id="PDNA01000285">
    <property type="protein sequence ID" value="PGG98790.1"/>
    <property type="molecule type" value="Genomic_DNA"/>
</dbReference>
<sequence>MPLSPKIQRVAESLDITRRIMRDYFQEEAENTYAFVINGGTLEGNKKPGADEAKVNISIYGRHAKFNVLDPDKLTRVTEHGTEIVKFVEKIVEKKFGYTTPGGSVYFDINTFEQAGNHYARLEPWSRNDGNFQREGEGALSKNTIAKHSKHDFALWKASQLGEPSWPSPWGKGRPGWHIECSAMASAELGSQMDIHSGGIDLCFPHHDNELAQSEAYWHGEHGEQWVNYFLHMGHLPIQGAKMSKSLKNFTTIREALDRGTWSPRSLRIVFLLSDWREGIEITEDMVRASNGWEEKLNNFFLKARNFLGSENQSPKSGESEVNRSLSESLKLAQEKVFNALCNSFDTPTAMAAISELVSSFNSAEGSDLNCSTVESIAKWITSLVNIFGLNGVASPDSPKIGWEGIDVPEYAKLYLNMLSTARDALRQLAKSKTPITQETLNDILGASIHDVQSVVLSIDLKDSASVSHELLALCDHVRDIDLFDLDIYLEDQENRPALVHLVTRDLIEARQQQAKQRLEKQRLKEEQRQKVLEKLEKGKLSPLEMFRSREFSAWDEDGLPTKDAEGNDIAKNRSNKLRRDWEKQKKLHEAWLASNSG</sequence>
<evidence type="ECO:0000256" key="6">
    <source>
        <dbReference type="ARBA" id="ARBA00022840"/>
    </source>
</evidence>